<dbReference type="RefSeq" id="WP_177319169.1">
    <property type="nucleotide sequence ID" value="NZ_CP050898.1"/>
</dbReference>
<feature type="domain" description="HNH" evidence="1">
    <location>
        <begin position="25"/>
        <end position="72"/>
    </location>
</feature>
<dbReference type="AlphaFoldDB" id="A0A6H0ZMS2"/>
<dbReference type="GO" id="GO:0004519">
    <property type="term" value="F:endonuclease activity"/>
    <property type="evidence" value="ECO:0007669"/>
    <property type="project" value="UniProtKB-KW"/>
</dbReference>
<accession>A0A6H0ZMS2</accession>
<organism evidence="2 3">
    <name type="scientific">Agrobacterium pusense</name>
    <dbReference type="NCBI Taxonomy" id="648995"/>
    <lineage>
        <taxon>Bacteria</taxon>
        <taxon>Pseudomonadati</taxon>
        <taxon>Pseudomonadota</taxon>
        <taxon>Alphaproteobacteria</taxon>
        <taxon>Hyphomicrobiales</taxon>
        <taxon>Rhizobiaceae</taxon>
        <taxon>Rhizobium/Agrobacterium group</taxon>
        <taxon>Agrobacterium</taxon>
    </lineage>
</organism>
<evidence type="ECO:0000259" key="1">
    <source>
        <dbReference type="Pfam" id="PF01844"/>
    </source>
</evidence>
<dbReference type="GO" id="GO:0008270">
    <property type="term" value="F:zinc ion binding"/>
    <property type="evidence" value="ECO:0007669"/>
    <property type="project" value="InterPro"/>
</dbReference>
<evidence type="ECO:0000313" key="2">
    <source>
        <dbReference type="EMBL" id="QIX21304.1"/>
    </source>
</evidence>
<dbReference type="InterPro" id="IPR002711">
    <property type="entry name" value="HNH"/>
</dbReference>
<dbReference type="EMBL" id="CP050898">
    <property type="protein sequence ID" value="QIX21304.1"/>
    <property type="molecule type" value="Genomic_DNA"/>
</dbReference>
<dbReference type="Proteomes" id="UP000500870">
    <property type="component" value="Chromosome 1"/>
</dbReference>
<evidence type="ECO:0000313" key="3">
    <source>
        <dbReference type="Proteomes" id="UP000500870"/>
    </source>
</evidence>
<keyword evidence="2" id="KW-0540">Nuclease</keyword>
<sequence>MSKWPYGTTQWQRLRAAKLSDQPLCEVCIRREVVEVATVVDHLTAIAKGGDPFPPLSGLMAMCEACHNIKTNAVDHPNATGHRRAMKGFDVDGNPIDPMGWDAADGALCGNATPSQAGAFAGRSIDGQGPAWDTNKDLVLILPNREASIWA</sequence>
<protein>
    <submittedName>
        <fullName evidence="2">HNH endonuclease</fullName>
    </submittedName>
</protein>
<name>A0A6H0ZMS2_9HYPH</name>
<reference evidence="2 3" key="1">
    <citation type="submission" date="2020-04" db="EMBL/GenBank/DDBJ databases">
        <title>FDA dAtabase for Regulatory Grade micrObial Sequences (FDA-ARGOS): Supporting development and validation of Infectious Disease Dx tests.</title>
        <authorList>
            <person name="Sciortino C."/>
            <person name="Tallon L."/>
            <person name="Sadzewicz L."/>
            <person name="Vavikolanu K."/>
            <person name="Mehta A."/>
            <person name="Aluvathingal J."/>
            <person name="Nadendla S."/>
            <person name="Nandy P."/>
            <person name="Geyer C."/>
            <person name="Yan Y."/>
            <person name="Sichtig H."/>
        </authorList>
    </citation>
    <scope>NUCLEOTIDE SEQUENCE [LARGE SCALE GENOMIC DNA]</scope>
    <source>
        <strain evidence="2 3">FDAARGOS_633</strain>
    </source>
</reference>
<gene>
    <name evidence="2" type="ORF">FOB41_09230</name>
</gene>
<dbReference type="Pfam" id="PF01844">
    <property type="entry name" value="HNH"/>
    <property type="match status" value="1"/>
</dbReference>
<dbReference type="GO" id="GO:0003676">
    <property type="term" value="F:nucleic acid binding"/>
    <property type="evidence" value="ECO:0007669"/>
    <property type="project" value="InterPro"/>
</dbReference>
<keyword evidence="2" id="KW-0378">Hydrolase</keyword>
<keyword evidence="2" id="KW-0255">Endonuclease</keyword>
<proteinExistence type="predicted"/>